<organism evidence="2 3">
    <name type="scientific">Paraburkholderia steynii</name>
    <dbReference type="NCBI Taxonomy" id="1245441"/>
    <lineage>
        <taxon>Bacteria</taxon>
        <taxon>Pseudomonadati</taxon>
        <taxon>Pseudomonadota</taxon>
        <taxon>Betaproteobacteria</taxon>
        <taxon>Burkholderiales</taxon>
        <taxon>Burkholderiaceae</taxon>
        <taxon>Paraburkholderia</taxon>
    </lineage>
</organism>
<reference evidence="2" key="1">
    <citation type="submission" date="2016-10" db="EMBL/GenBank/DDBJ databases">
        <authorList>
            <person name="Varghese N."/>
            <person name="Submissions S."/>
        </authorList>
    </citation>
    <scope>NUCLEOTIDE SEQUENCE [LARGE SCALE GENOMIC DNA]</scope>
    <source>
        <strain evidence="2">YR281</strain>
    </source>
</reference>
<name>A0A7Z7FIA5_9BURK</name>
<comment type="caution">
    <text evidence="2">The sequence shown here is derived from an EMBL/GenBank/DDBJ whole genome shotgun (WGS) entry which is preliminary data.</text>
</comment>
<keyword evidence="1" id="KW-1133">Transmembrane helix</keyword>
<accession>A0A7Z7FIA5</accession>
<keyword evidence="1" id="KW-0812">Transmembrane</keyword>
<dbReference type="Pfam" id="PF14373">
    <property type="entry name" value="Imm_superinfect"/>
    <property type="match status" value="1"/>
</dbReference>
<dbReference type="InterPro" id="IPR016410">
    <property type="entry name" value="Phage_imm"/>
</dbReference>
<keyword evidence="1" id="KW-0472">Membrane</keyword>
<dbReference type="EMBL" id="FNDI01000013">
    <property type="protein sequence ID" value="SDI19457.1"/>
    <property type="molecule type" value="Genomic_DNA"/>
</dbReference>
<sequence length="101" mass="11549">MHFQVLFLEVERYQNRCQMHVFMSYVLIAIGVGVYFTPSMIASRRLKQEAARVLLLNLVLGWTIAGWIGALSWATKSFGTDSRSAENAARLKRRSLEAERD</sequence>
<protein>
    <submittedName>
        <fullName evidence="2">Superinfection immunity protein</fullName>
    </submittedName>
</protein>
<evidence type="ECO:0000256" key="1">
    <source>
        <dbReference type="SAM" id="Phobius"/>
    </source>
</evidence>
<feature type="transmembrane region" description="Helical" evidence="1">
    <location>
        <begin position="53"/>
        <end position="74"/>
    </location>
</feature>
<evidence type="ECO:0000313" key="2">
    <source>
        <dbReference type="EMBL" id="SDI19457.1"/>
    </source>
</evidence>
<dbReference type="AlphaFoldDB" id="A0A7Z7FIA5"/>
<gene>
    <name evidence="2" type="ORF">SAMN04487926_11393</name>
</gene>
<evidence type="ECO:0000313" key="3">
    <source>
        <dbReference type="Proteomes" id="UP000198900"/>
    </source>
</evidence>
<proteinExistence type="predicted"/>
<dbReference type="Proteomes" id="UP000198900">
    <property type="component" value="Unassembled WGS sequence"/>
</dbReference>
<keyword evidence="3" id="KW-1185">Reference proteome</keyword>
<feature type="transmembrane region" description="Helical" evidence="1">
    <location>
        <begin position="20"/>
        <end position="41"/>
    </location>
</feature>